<name>A0A919AKV5_9ACTN</name>
<reference evidence="1" key="2">
    <citation type="submission" date="2020-09" db="EMBL/GenBank/DDBJ databases">
        <authorList>
            <person name="Sun Q."/>
            <person name="Ohkuma M."/>
        </authorList>
    </citation>
    <scope>NUCLEOTIDE SEQUENCE</scope>
    <source>
        <strain evidence="1">JCM 3302</strain>
    </source>
</reference>
<reference evidence="1" key="1">
    <citation type="journal article" date="2014" name="Int. J. Syst. Evol. Microbiol.">
        <title>Complete genome sequence of Corynebacterium casei LMG S-19264T (=DSM 44701T), isolated from a smear-ripened cheese.</title>
        <authorList>
            <consortium name="US DOE Joint Genome Institute (JGI-PGF)"/>
            <person name="Walter F."/>
            <person name="Albersmeier A."/>
            <person name="Kalinowski J."/>
            <person name="Ruckert C."/>
        </authorList>
    </citation>
    <scope>NUCLEOTIDE SEQUENCE</scope>
    <source>
        <strain evidence="1">JCM 3302</strain>
    </source>
</reference>
<evidence type="ECO:0000313" key="2">
    <source>
        <dbReference type="Proteomes" id="UP000641386"/>
    </source>
</evidence>
<protein>
    <submittedName>
        <fullName evidence="1">Uncharacterized protein</fullName>
    </submittedName>
</protein>
<organism evidence="1 2">
    <name type="scientific">Streptomyces spiralis</name>
    <dbReference type="NCBI Taxonomy" id="66376"/>
    <lineage>
        <taxon>Bacteria</taxon>
        <taxon>Bacillati</taxon>
        <taxon>Actinomycetota</taxon>
        <taxon>Actinomycetes</taxon>
        <taxon>Kitasatosporales</taxon>
        <taxon>Streptomycetaceae</taxon>
        <taxon>Streptomyces</taxon>
    </lineage>
</organism>
<evidence type="ECO:0000313" key="1">
    <source>
        <dbReference type="EMBL" id="GHF12437.1"/>
    </source>
</evidence>
<gene>
    <name evidence="1" type="ORF">GCM10014715_80180</name>
</gene>
<proteinExistence type="predicted"/>
<comment type="caution">
    <text evidence="1">The sequence shown here is derived from an EMBL/GenBank/DDBJ whole genome shotgun (WGS) entry which is preliminary data.</text>
</comment>
<dbReference type="EMBL" id="BNBC01000062">
    <property type="protein sequence ID" value="GHF12437.1"/>
    <property type="molecule type" value="Genomic_DNA"/>
</dbReference>
<accession>A0A919AKV5</accession>
<keyword evidence="2" id="KW-1185">Reference proteome</keyword>
<dbReference type="Proteomes" id="UP000641386">
    <property type="component" value="Unassembled WGS sequence"/>
</dbReference>
<sequence>MEIKELHQRVLAVGDRTPAPLTHLLRLLHTAAQRVGVRGGGPHPALELLQTLQRRALLVTRACQLRIEARSAAGQEGH</sequence>
<dbReference type="AlphaFoldDB" id="A0A919AKV5"/>